<feature type="compositionally biased region" description="Basic and acidic residues" evidence="4">
    <location>
        <begin position="54"/>
        <end position="63"/>
    </location>
</feature>
<keyword evidence="2" id="KW-0539">Nucleus</keyword>
<dbReference type="GO" id="GO:0003682">
    <property type="term" value="F:chromatin binding"/>
    <property type="evidence" value="ECO:0007669"/>
    <property type="project" value="TreeGrafter"/>
</dbReference>
<sequence length="422" mass="46429">MSDRVYAAEKLMKRRIRKGRVEYHVKWKNWGPKHNTWEPEENIIDTRLIDIFEESQTRTDSNSHKRGPKRKTQSTHVKTPTTEPIRSDYEDEMADGDQPDYNSQDEAEVLPESTNGAPLLPRHDDEIEEDKPIDDDSLAEMPKLNAAIKVEANVDKLSEEKNALVVEVNDTREEETILSPVPKPAPALIMPTTPKPSSKSPSPLPKPHKVKRKAEVLSKESGKVGVTITTSPPVSESKVPKLQSPTNVNNNTGNSSLPLVPIVTQDGGRTPKRKSSEHALSTVLTNPNSPVPENQHLTLTAILQSTPTSGVKSRDTLAAAAPISSRTSGEPARPQEDAATAVTQGAGGQHQVLDTASVAETPTHRLQYKTILANPGPEYWLARNPVVDNVFITDVTVNLNTVTIRECKTEKGFFKSSVETRL</sequence>
<feature type="compositionally biased region" description="Acidic residues" evidence="4">
    <location>
        <begin position="89"/>
        <end position="109"/>
    </location>
</feature>
<dbReference type="InterPro" id="IPR052458">
    <property type="entry name" value="PcG_PRC1-like_component"/>
</dbReference>
<evidence type="ECO:0000256" key="2">
    <source>
        <dbReference type="ARBA" id="ARBA00023242"/>
    </source>
</evidence>
<feature type="compositionally biased region" description="Polar residues" evidence="4">
    <location>
        <begin position="243"/>
        <end position="257"/>
    </location>
</feature>
<dbReference type="InterPro" id="IPR023780">
    <property type="entry name" value="Chromo_domain"/>
</dbReference>
<dbReference type="InterPro" id="IPR000953">
    <property type="entry name" value="Chromo/chromo_shadow_dom"/>
</dbReference>
<dbReference type="InterPro" id="IPR023779">
    <property type="entry name" value="Chromodomain_CS"/>
</dbReference>
<organism evidence="6 7">
    <name type="scientific">Cinara cedri</name>
    <dbReference type="NCBI Taxonomy" id="506608"/>
    <lineage>
        <taxon>Eukaryota</taxon>
        <taxon>Metazoa</taxon>
        <taxon>Ecdysozoa</taxon>
        <taxon>Arthropoda</taxon>
        <taxon>Hexapoda</taxon>
        <taxon>Insecta</taxon>
        <taxon>Pterygota</taxon>
        <taxon>Neoptera</taxon>
        <taxon>Paraneoptera</taxon>
        <taxon>Hemiptera</taxon>
        <taxon>Sternorrhyncha</taxon>
        <taxon>Aphidomorpha</taxon>
        <taxon>Aphidoidea</taxon>
        <taxon>Aphididae</taxon>
        <taxon>Lachninae</taxon>
        <taxon>Cinara</taxon>
    </lineage>
</organism>
<dbReference type="EMBL" id="CABPRJ010002395">
    <property type="protein sequence ID" value="VVC45154.1"/>
    <property type="molecule type" value="Genomic_DNA"/>
</dbReference>
<evidence type="ECO:0000259" key="5">
    <source>
        <dbReference type="PROSITE" id="PS50013"/>
    </source>
</evidence>
<dbReference type="GO" id="GO:0035102">
    <property type="term" value="C:PRC1 complex"/>
    <property type="evidence" value="ECO:0007669"/>
    <property type="project" value="TreeGrafter"/>
</dbReference>
<keyword evidence="3" id="KW-0175">Coiled coil</keyword>
<dbReference type="CDD" id="cd18644">
    <property type="entry name" value="CD_polycomb"/>
    <property type="match status" value="1"/>
</dbReference>
<dbReference type="InterPro" id="IPR017984">
    <property type="entry name" value="Chromo_dom_subgr"/>
</dbReference>
<dbReference type="InterPro" id="IPR033773">
    <property type="entry name" value="CBX7_C"/>
</dbReference>
<evidence type="ECO:0000313" key="6">
    <source>
        <dbReference type="EMBL" id="VVC45154.1"/>
    </source>
</evidence>
<dbReference type="PROSITE" id="PS50013">
    <property type="entry name" value="CHROMO_2"/>
    <property type="match status" value="1"/>
</dbReference>
<protein>
    <submittedName>
        <fullName evidence="6">Chromo domain, conserved site,Chromo/chromo shadow domain,Chromo domain subgroup,CBX family C-terminal</fullName>
    </submittedName>
</protein>
<gene>
    <name evidence="6" type="ORF">CINCED_3A019593</name>
</gene>
<dbReference type="InterPro" id="IPR016197">
    <property type="entry name" value="Chromo-like_dom_sf"/>
</dbReference>
<feature type="compositionally biased region" description="Polar residues" evidence="4">
    <location>
        <begin position="278"/>
        <end position="293"/>
    </location>
</feature>
<dbReference type="PANTHER" id="PTHR46389">
    <property type="entry name" value="POLYCOMB GROUP PROTEIN PC"/>
    <property type="match status" value="1"/>
</dbReference>
<comment type="subcellular location">
    <subcellularLocation>
        <location evidence="1">Nucleus</location>
    </subcellularLocation>
</comment>
<dbReference type="AlphaFoldDB" id="A0A5E4NRG3"/>
<dbReference type="PRINTS" id="PR00504">
    <property type="entry name" value="CHROMODOMAIN"/>
</dbReference>
<dbReference type="PROSITE" id="PS00598">
    <property type="entry name" value="CHROMO_1"/>
    <property type="match status" value="1"/>
</dbReference>
<dbReference type="GO" id="GO:0000122">
    <property type="term" value="P:negative regulation of transcription by RNA polymerase II"/>
    <property type="evidence" value="ECO:0007669"/>
    <property type="project" value="TreeGrafter"/>
</dbReference>
<dbReference type="Gene3D" id="2.40.50.40">
    <property type="match status" value="1"/>
</dbReference>
<reference evidence="6 7" key="1">
    <citation type="submission" date="2019-08" db="EMBL/GenBank/DDBJ databases">
        <authorList>
            <person name="Alioto T."/>
            <person name="Alioto T."/>
            <person name="Gomez Garrido J."/>
        </authorList>
    </citation>
    <scope>NUCLEOTIDE SEQUENCE [LARGE SCALE GENOMIC DNA]</scope>
</reference>
<evidence type="ECO:0000313" key="7">
    <source>
        <dbReference type="Proteomes" id="UP000325440"/>
    </source>
</evidence>
<feature type="region of interest" description="Disordered" evidence="4">
    <location>
        <begin position="182"/>
        <end position="293"/>
    </location>
</feature>
<evidence type="ECO:0000256" key="3">
    <source>
        <dbReference type="SAM" id="Coils"/>
    </source>
</evidence>
<evidence type="ECO:0000256" key="1">
    <source>
        <dbReference type="ARBA" id="ARBA00004123"/>
    </source>
</evidence>
<dbReference type="Proteomes" id="UP000325440">
    <property type="component" value="Unassembled WGS sequence"/>
</dbReference>
<proteinExistence type="predicted"/>
<feature type="region of interest" description="Disordered" evidence="4">
    <location>
        <begin position="54"/>
        <end position="130"/>
    </location>
</feature>
<keyword evidence="7" id="KW-1185">Reference proteome</keyword>
<dbReference type="SMART" id="SM00298">
    <property type="entry name" value="CHROMO"/>
    <property type="match status" value="1"/>
</dbReference>
<dbReference type="GO" id="GO:0000785">
    <property type="term" value="C:chromatin"/>
    <property type="evidence" value="ECO:0007669"/>
    <property type="project" value="TreeGrafter"/>
</dbReference>
<feature type="region of interest" description="Disordered" evidence="4">
    <location>
        <begin position="306"/>
        <end position="338"/>
    </location>
</feature>
<evidence type="ECO:0000256" key="4">
    <source>
        <dbReference type="SAM" id="MobiDB-lite"/>
    </source>
</evidence>
<feature type="domain" description="Chromo" evidence="5">
    <location>
        <begin position="6"/>
        <end position="64"/>
    </location>
</feature>
<feature type="compositionally biased region" description="Low complexity" evidence="4">
    <location>
        <begin position="191"/>
        <end position="201"/>
    </location>
</feature>
<feature type="compositionally biased region" description="Basic residues" evidence="4">
    <location>
        <begin position="64"/>
        <end position="73"/>
    </location>
</feature>
<feature type="coiled-coil region" evidence="3">
    <location>
        <begin position="147"/>
        <end position="174"/>
    </location>
</feature>
<dbReference type="OrthoDB" id="8192126at2759"/>
<feature type="compositionally biased region" description="Polar residues" evidence="4">
    <location>
        <begin position="74"/>
        <end position="84"/>
    </location>
</feature>
<dbReference type="SUPFAM" id="SSF54160">
    <property type="entry name" value="Chromo domain-like"/>
    <property type="match status" value="1"/>
</dbReference>
<name>A0A5E4NRG3_9HEMI</name>
<dbReference type="PANTHER" id="PTHR46389:SF3">
    <property type="entry name" value="POLYCOMB GROUP PROTEIN PC"/>
    <property type="match status" value="1"/>
</dbReference>
<feature type="compositionally biased region" description="Basic and acidic residues" evidence="4">
    <location>
        <begin position="213"/>
        <end position="222"/>
    </location>
</feature>
<dbReference type="Pfam" id="PF00385">
    <property type="entry name" value="Chromo"/>
    <property type="match status" value="1"/>
</dbReference>
<dbReference type="Pfam" id="PF17218">
    <property type="entry name" value="CBX7_C"/>
    <property type="match status" value="1"/>
</dbReference>
<accession>A0A5E4NRG3</accession>